<protein>
    <submittedName>
        <fullName evidence="2">HNH endonuclease</fullName>
    </submittedName>
</protein>
<name>A0A7T7HMG0_9HYPH</name>
<dbReference type="AlphaFoldDB" id="A0A7T7HMG0"/>
<keyword evidence="2" id="KW-0540">Nuclease</keyword>
<evidence type="ECO:0000313" key="2">
    <source>
        <dbReference type="EMBL" id="QQM31722.1"/>
    </source>
</evidence>
<dbReference type="Pfam" id="PF01844">
    <property type="entry name" value="HNH"/>
    <property type="match status" value="1"/>
</dbReference>
<accession>A0A7T7HMG0</accession>
<dbReference type="GO" id="GO:0003676">
    <property type="term" value="F:nucleic acid binding"/>
    <property type="evidence" value="ECO:0007669"/>
    <property type="project" value="InterPro"/>
</dbReference>
<evidence type="ECO:0000313" key="3">
    <source>
        <dbReference type="Proteomes" id="UP000596083"/>
    </source>
</evidence>
<dbReference type="Gene3D" id="1.10.30.50">
    <property type="match status" value="1"/>
</dbReference>
<dbReference type="GO" id="GO:0008270">
    <property type="term" value="F:zinc ion binding"/>
    <property type="evidence" value="ECO:0007669"/>
    <property type="project" value="InterPro"/>
</dbReference>
<dbReference type="Proteomes" id="UP000596083">
    <property type="component" value="Chromosome"/>
</dbReference>
<dbReference type="EMBL" id="CP066786">
    <property type="protein sequence ID" value="QQM31722.1"/>
    <property type="molecule type" value="Genomic_DNA"/>
</dbReference>
<evidence type="ECO:0000259" key="1">
    <source>
        <dbReference type="Pfam" id="PF01844"/>
    </source>
</evidence>
<dbReference type="KEGG" id="mlut:JET14_06010"/>
<dbReference type="InterPro" id="IPR003615">
    <property type="entry name" value="HNH_nuc"/>
</dbReference>
<keyword evidence="2" id="KW-0378">Hydrolase</keyword>
<gene>
    <name evidence="2" type="ORF">JET14_06010</name>
</gene>
<dbReference type="InterPro" id="IPR002711">
    <property type="entry name" value="HNH"/>
</dbReference>
<dbReference type="GO" id="GO:0004519">
    <property type="term" value="F:endonuclease activity"/>
    <property type="evidence" value="ECO:0007669"/>
    <property type="project" value="UniProtKB-KW"/>
</dbReference>
<sequence length="61" mass="6899">MVSGRSDPQAAEVDHIQPHRGDRALFFSLGNLQTLCKFCHSTAKQRMERGGRMQRDDGWAP</sequence>
<proteinExistence type="predicted"/>
<feature type="domain" description="HNH" evidence="1">
    <location>
        <begin position="9"/>
        <end position="44"/>
    </location>
</feature>
<reference evidence="2 3" key="1">
    <citation type="submission" date="2020-12" db="EMBL/GenBank/DDBJ databases">
        <authorList>
            <person name="Zheng R.K."/>
            <person name="Sun C.M."/>
        </authorList>
    </citation>
    <scope>NUCLEOTIDE SEQUENCE [LARGE SCALE GENOMIC DNA]</scope>
    <source>
        <strain evidence="2 3">ZRK001</strain>
    </source>
</reference>
<keyword evidence="2" id="KW-0255">Endonuclease</keyword>
<dbReference type="CDD" id="cd00085">
    <property type="entry name" value="HNHc"/>
    <property type="match status" value="1"/>
</dbReference>
<organism evidence="2 3">
    <name type="scientific">Martelella lutilitoris</name>
    <dbReference type="NCBI Taxonomy" id="2583532"/>
    <lineage>
        <taxon>Bacteria</taxon>
        <taxon>Pseudomonadati</taxon>
        <taxon>Pseudomonadota</taxon>
        <taxon>Alphaproteobacteria</taxon>
        <taxon>Hyphomicrobiales</taxon>
        <taxon>Aurantimonadaceae</taxon>
        <taxon>Martelella</taxon>
    </lineage>
</organism>